<accession>M4BX52</accession>
<evidence type="ECO:0000313" key="2">
    <source>
        <dbReference type="Proteomes" id="UP000011713"/>
    </source>
</evidence>
<sequence>MQWYGPLEISFPKTYSAFCSPPLCQQFLLCCDDVSSAVPLPAMRSHAAESFDTLCCLRVGDGCEVCYIKGEYQDKVSYLPVQYLPEAAYKLQEMQGDFLSELDEAKATDTSFYAFQVLVHDSPSNATPSNSTGAVDQAGYAKQRIKKASFAATCN</sequence>
<proteinExistence type="predicted"/>
<dbReference type="AlphaFoldDB" id="M4BX52"/>
<dbReference type="VEuPathDB" id="FungiDB:HpaG811103"/>
<reference evidence="2" key="1">
    <citation type="journal article" date="2010" name="Science">
        <title>Signatures of adaptation to obligate biotrophy in the Hyaloperonospora arabidopsidis genome.</title>
        <authorList>
            <person name="Baxter L."/>
            <person name="Tripathy S."/>
            <person name="Ishaque N."/>
            <person name="Boot N."/>
            <person name="Cabral A."/>
            <person name="Kemen E."/>
            <person name="Thines M."/>
            <person name="Ah-Fong A."/>
            <person name="Anderson R."/>
            <person name="Badejoko W."/>
            <person name="Bittner-Eddy P."/>
            <person name="Boore J.L."/>
            <person name="Chibucos M.C."/>
            <person name="Coates M."/>
            <person name="Dehal P."/>
            <person name="Delehaunty K."/>
            <person name="Dong S."/>
            <person name="Downton P."/>
            <person name="Dumas B."/>
            <person name="Fabro G."/>
            <person name="Fronick C."/>
            <person name="Fuerstenberg S.I."/>
            <person name="Fulton L."/>
            <person name="Gaulin E."/>
            <person name="Govers F."/>
            <person name="Hughes L."/>
            <person name="Humphray S."/>
            <person name="Jiang R.H."/>
            <person name="Judelson H."/>
            <person name="Kamoun S."/>
            <person name="Kyung K."/>
            <person name="Meijer H."/>
            <person name="Minx P."/>
            <person name="Morris P."/>
            <person name="Nelson J."/>
            <person name="Phuntumart V."/>
            <person name="Qutob D."/>
            <person name="Rehmany A."/>
            <person name="Rougon-Cardoso A."/>
            <person name="Ryden P."/>
            <person name="Torto-Alalibo T."/>
            <person name="Studholme D."/>
            <person name="Wang Y."/>
            <person name="Win J."/>
            <person name="Wood J."/>
            <person name="Clifton S.W."/>
            <person name="Rogers J."/>
            <person name="Van den Ackerveken G."/>
            <person name="Jones J.D."/>
            <person name="McDowell J.M."/>
            <person name="Beynon J."/>
            <person name="Tyler B.M."/>
        </authorList>
    </citation>
    <scope>NUCLEOTIDE SEQUENCE [LARGE SCALE GENOMIC DNA]</scope>
    <source>
        <strain evidence="2">Emoy2</strain>
    </source>
</reference>
<protein>
    <submittedName>
        <fullName evidence="1">Uncharacterized protein</fullName>
    </submittedName>
</protein>
<reference evidence="1" key="2">
    <citation type="submission" date="2015-06" db="UniProtKB">
        <authorList>
            <consortium name="EnsemblProtists"/>
        </authorList>
    </citation>
    <scope>IDENTIFICATION</scope>
    <source>
        <strain evidence="1">Emoy2</strain>
    </source>
</reference>
<dbReference type="EMBL" id="JH598014">
    <property type="status" value="NOT_ANNOTATED_CDS"/>
    <property type="molecule type" value="Genomic_DNA"/>
</dbReference>
<dbReference type="Proteomes" id="UP000011713">
    <property type="component" value="Unassembled WGS sequence"/>
</dbReference>
<dbReference type="HOGENOM" id="CLU_1698890_0_0_1"/>
<organism evidence="1 2">
    <name type="scientific">Hyaloperonospora arabidopsidis (strain Emoy2)</name>
    <name type="common">Downy mildew agent</name>
    <name type="synonym">Peronospora arabidopsidis</name>
    <dbReference type="NCBI Taxonomy" id="559515"/>
    <lineage>
        <taxon>Eukaryota</taxon>
        <taxon>Sar</taxon>
        <taxon>Stramenopiles</taxon>
        <taxon>Oomycota</taxon>
        <taxon>Peronosporomycetes</taxon>
        <taxon>Peronosporales</taxon>
        <taxon>Peronosporaceae</taxon>
        <taxon>Hyaloperonospora</taxon>
    </lineage>
</organism>
<keyword evidence="2" id="KW-1185">Reference proteome</keyword>
<name>M4BX52_HYAAE</name>
<dbReference type="EnsemblProtists" id="HpaT811103">
    <property type="protein sequence ID" value="HpaP811103"/>
    <property type="gene ID" value="HpaG811103"/>
</dbReference>
<evidence type="ECO:0000313" key="1">
    <source>
        <dbReference type="EnsemblProtists" id="HpaP811103"/>
    </source>
</evidence>
<dbReference type="InParanoid" id="M4BX52"/>